<keyword evidence="2" id="KW-1133">Transmembrane helix</keyword>
<comment type="caution">
    <text evidence="4">The sequence shown here is derived from an EMBL/GenBank/DDBJ whole genome shotgun (WGS) entry which is preliminary data.</text>
</comment>
<feature type="transmembrane region" description="Helical" evidence="2">
    <location>
        <begin position="233"/>
        <end position="255"/>
    </location>
</feature>
<keyword evidence="5" id="KW-1185">Reference proteome</keyword>
<dbReference type="Proteomes" id="UP000755551">
    <property type="component" value="Unassembled WGS sequence"/>
</dbReference>
<dbReference type="PANTHER" id="PTHR11730">
    <property type="entry name" value="AMMONIUM TRANSPORTER"/>
    <property type="match status" value="1"/>
</dbReference>
<dbReference type="EMBL" id="JAHQZT010000002">
    <property type="protein sequence ID" value="MBV0932258.1"/>
    <property type="molecule type" value="Genomic_DNA"/>
</dbReference>
<evidence type="ECO:0000313" key="5">
    <source>
        <dbReference type="Proteomes" id="UP000755551"/>
    </source>
</evidence>
<dbReference type="InterPro" id="IPR018047">
    <property type="entry name" value="Ammonium_transpt_CS"/>
</dbReference>
<feature type="transmembrane region" description="Helical" evidence="2">
    <location>
        <begin position="316"/>
        <end position="335"/>
    </location>
</feature>
<feature type="transmembrane region" description="Helical" evidence="2">
    <location>
        <begin position="58"/>
        <end position="79"/>
    </location>
</feature>
<protein>
    <submittedName>
        <fullName evidence="4">Ammonium transporter</fullName>
    </submittedName>
</protein>
<reference evidence="4 5" key="1">
    <citation type="submission" date="2021-06" db="EMBL/GenBank/DDBJ databases">
        <title>Bacterium isolated from marine sediment.</title>
        <authorList>
            <person name="Zhu K.-L."/>
            <person name="Du Z.-J."/>
            <person name="Liang Q.-Y."/>
        </authorList>
    </citation>
    <scope>NUCLEOTIDE SEQUENCE [LARGE SCALE GENOMIC DNA]</scope>
    <source>
        <strain evidence="4 5">A346</strain>
    </source>
</reference>
<proteinExistence type="inferred from homology"/>
<feature type="transmembrane region" description="Helical" evidence="2">
    <location>
        <begin position="197"/>
        <end position="221"/>
    </location>
</feature>
<dbReference type="Pfam" id="PF00909">
    <property type="entry name" value="Ammonium_transp"/>
    <property type="match status" value="1"/>
</dbReference>
<evidence type="ECO:0000256" key="2">
    <source>
        <dbReference type="SAM" id="Phobius"/>
    </source>
</evidence>
<evidence type="ECO:0000256" key="1">
    <source>
        <dbReference type="ARBA" id="ARBA00005887"/>
    </source>
</evidence>
<dbReference type="RefSeq" id="WP_217333672.1">
    <property type="nucleotide sequence ID" value="NZ_JAHQZT010000002.1"/>
</dbReference>
<keyword evidence="2" id="KW-0812">Transmembrane</keyword>
<feature type="transmembrane region" description="Helical" evidence="2">
    <location>
        <begin position="347"/>
        <end position="372"/>
    </location>
</feature>
<dbReference type="PROSITE" id="PS01219">
    <property type="entry name" value="AMMONIUM_TRANSP"/>
    <property type="match status" value="1"/>
</dbReference>
<feature type="transmembrane region" description="Helical" evidence="2">
    <location>
        <begin position="164"/>
        <end position="185"/>
    </location>
</feature>
<evidence type="ECO:0000259" key="3">
    <source>
        <dbReference type="Pfam" id="PF00909"/>
    </source>
</evidence>
<accession>A0ABS6M7K0</accession>
<feature type="transmembrane region" description="Helical" evidence="2">
    <location>
        <begin position="262"/>
        <end position="281"/>
    </location>
</feature>
<dbReference type="InterPro" id="IPR024041">
    <property type="entry name" value="NH4_transpt_AmtB-like_dom"/>
</dbReference>
<feature type="transmembrane region" description="Helical" evidence="2">
    <location>
        <begin position="287"/>
        <end position="304"/>
    </location>
</feature>
<keyword evidence="2" id="KW-0472">Membrane</keyword>
<name>A0ABS6M7K0_9GAMM</name>
<dbReference type="PANTHER" id="PTHR11730:SF89">
    <property type="entry name" value="AMMONIUM TRANSPORTER SLL0108-RELATED"/>
    <property type="match status" value="1"/>
</dbReference>
<comment type="similarity">
    <text evidence="1">Belongs to the ammonia transporter channel (TC 1.A.11.2) family.</text>
</comment>
<organism evidence="4 5">
    <name type="scientific">Marinobacterium weihaiense</name>
    <dbReference type="NCBI Taxonomy" id="2851016"/>
    <lineage>
        <taxon>Bacteria</taxon>
        <taxon>Pseudomonadati</taxon>
        <taxon>Pseudomonadota</taxon>
        <taxon>Gammaproteobacteria</taxon>
        <taxon>Oceanospirillales</taxon>
        <taxon>Oceanospirillaceae</taxon>
        <taxon>Marinobacterium</taxon>
    </lineage>
</organism>
<feature type="transmembrane region" description="Helical" evidence="2">
    <location>
        <begin position="18"/>
        <end position="37"/>
    </location>
</feature>
<evidence type="ECO:0000313" key="4">
    <source>
        <dbReference type="EMBL" id="MBV0932258.1"/>
    </source>
</evidence>
<sequence length="403" mass="42395">MDSISTAIGTLTQSANTMFILLGAVMVFAMHAGFAFLEVGTVRRKNQVNALAKIMSDFGFSALAYLLVGYWLAYGVTFYDSAAVLSENNGYALVKFFFLMTFAAAIPAIISGGIAERGRFWPFLTASALVVGLVYPLFEGIAWNGNYGIQAWLETWFGAPFHDFAGSVVVHGVGGWLGLVAVLMLGIRQGRYKGGRLVAFPPSNIPFLALGAWILCIGWFGFNVMSAQTLEGISGLVAVNSLMAMVGGIISALIAGRNDPGFIHNGPLAGLVAVCAGSDVMHPLGSLVVGAVAGVLFVWSFTLLQTRWKIDDVLGVWPLHGLCGVWGGLAAGIFGSETLGGLGGVSFMAQLAGSVLGVGIAVVGGLIVYGVLRQLVGLRLDAEQEYNGADLSIHRIESTSDDR</sequence>
<feature type="transmembrane region" description="Helical" evidence="2">
    <location>
        <begin position="120"/>
        <end position="138"/>
    </location>
</feature>
<feature type="domain" description="Ammonium transporter AmtB-like" evidence="3">
    <location>
        <begin position="19"/>
        <end position="395"/>
    </location>
</feature>
<gene>
    <name evidence="4" type="ORF">KTN04_02755</name>
</gene>
<feature type="transmembrane region" description="Helical" evidence="2">
    <location>
        <begin position="91"/>
        <end position="113"/>
    </location>
</feature>